<feature type="compositionally biased region" description="Pro residues" evidence="1">
    <location>
        <begin position="308"/>
        <end position="334"/>
    </location>
</feature>
<evidence type="ECO:0000313" key="3">
    <source>
        <dbReference type="Proteomes" id="UP001139887"/>
    </source>
</evidence>
<evidence type="ECO:0000256" key="1">
    <source>
        <dbReference type="SAM" id="MobiDB-lite"/>
    </source>
</evidence>
<gene>
    <name evidence="2" type="ORF">IWW36_000570</name>
</gene>
<reference evidence="2" key="1">
    <citation type="submission" date="2022-07" db="EMBL/GenBank/DDBJ databases">
        <title>Phylogenomic reconstructions and comparative analyses of Kickxellomycotina fungi.</title>
        <authorList>
            <person name="Reynolds N.K."/>
            <person name="Stajich J.E."/>
            <person name="Barry K."/>
            <person name="Grigoriev I.V."/>
            <person name="Crous P."/>
            <person name="Smith M.E."/>
        </authorList>
    </citation>
    <scope>NUCLEOTIDE SEQUENCE</scope>
    <source>
        <strain evidence="2">NRRL 1566</strain>
    </source>
</reference>
<organism evidence="2 3">
    <name type="scientific">Coemansia brasiliensis</name>
    <dbReference type="NCBI Taxonomy" id="2650707"/>
    <lineage>
        <taxon>Eukaryota</taxon>
        <taxon>Fungi</taxon>
        <taxon>Fungi incertae sedis</taxon>
        <taxon>Zoopagomycota</taxon>
        <taxon>Kickxellomycotina</taxon>
        <taxon>Kickxellomycetes</taxon>
        <taxon>Kickxellales</taxon>
        <taxon>Kickxellaceae</taxon>
        <taxon>Coemansia</taxon>
    </lineage>
</organism>
<feature type="region of interest" description="Disordered" evidence="1">
    <location>
        <begin position="248"/>
        <end position="369"/>
    </location>
</feature>
<dbReference type="EMBL" id="JANBUW010000006">
    <property type="protein sequence ID" value="KAJ2851991.1"/>
    <property type="molecule type" value="Genomic_DNA"/>
</dbReference>
<keyword evidence="3" id="KW-1185">Reference proteome</keyword>
<feature type="compositionally biased region" description="Polar residues" evidence="1">
    <location>
        <begin position="351"/>
        <end position="369"/>
    </location>
</feature>
<protein>
    <submittedName>
        <fullName evidence="2">Uncharacterized protein</fullName>
    </submittedName>
</protein>
<dbReference type="AlphaFoldDB" id="A0A9W8M143"/>
<proteinExistence type="predicted"/>
<comment type="caution">
    <text evidence="2">The sequence shown here is derived from an EMBL/GenBank/DDBJ whole genome shotgun (WGS) entry which is preliminary data.</text>
</comment>
<name>A0A9W8M143_9FUNG</name>
<evidence type="ECO:0000313" key="2">
    <source>
        <dbReference type="EMBL" id="KAJ2851991.1"/>
    </source>
</evidence>
<dbReference type="OrthoDB" id="5562130at2759"/>
<accession>A0A9W8M143</accession>
<sequence>MFAPFNRPPIPNFEDFVNAPQWTDLMHRMAYADSASIAELQQQVQQQIGEQWRVLQQLSQWIQDASSQLCLLSMSLLVPTNSNAASASSMSSEVSSATAHSDEASPNIRLMQQFCQFQLQQRQQPRQPYRFNPETATNAVSKSEPYRSCQTIALRARAAAADITNIPVSYDGSKSASTKKRPAAALPIREIMNPQQIEPEPQPVRSKDMHAGRRIHSIALSGINSDSTSVPQPSCPASSVLELAHSQPNLPASPMLPQIGKPTQISTPSAPPLPQCKPADTAASPPRASQHKPIKPAPPLLQCEPASSIPPAPPLPQREPAPFIPPAPPLPPAKPISARQSTADAVAAAEQQKTLSLSEHSPKANDTTTVSPRYKYGVARATCPACSDLNRRAVSADCDVPSAAKSVLQLARMFDKQNGKGVI</sequence>
<dbReference type="Proteomes" id="UP001139887">
    <property type="component" value="Unassembled WGS sequence"/>
</dbReference>